<reference evidence="3 4" key="1">
    <citation type="journal article" date="2018" name="Mol. Biol. Evol.">
        <title>Broad Genomic Sampling Reveals a Smut Pathogenic Ancestry of the Fungal Clade Ustilaginomycotina.</title>
        <authorList>
            <person name="Kijpornyongpan T."/>
            <person name="Mondo S.J."/>
            <person name="Barry K."/>
            <person name="Sandor L."/>
            <person name="Lee J."/>
            <person name="Lipzen A."/>
            <person name="Pangilinan J."/>
            <person name="LaButti K."/>
            <person name="Hainaut M."/>
            <person name="Henrissat B."/>
            <person name="Grigoriev I.V."/>
            <person name="Spatafora J.W."/>
            <person name="Aime M.C."/>
        </authorList>
    </citation>
    <scope>NUCLEOTIDE SEQUENCE [LARGE SCALE GENOMIC DNA]</scope>
    <source>
        <strain evidence="3 4">MCA 3882</strain>
    </source>
</reference>
<dbReference type="Proteomes" id="UP000245771">
    <property type="component" value="Unassembled WGS sequence"/>
</dbReference>
<keyword evidence="4" id="KW-1185">Reference proteome</keyword>
<dbReference type="RefSeq" id="XP_025356997.1">
    <property type="nucleotide sequence ID" value="XM_025500222.1"/>
</dbReference>
<accession>A0A316VM97</accession>
<protein>
    <submittedName>
        <fullName evidence="3">Uncharacterized protein</fullName>
    </submittedName>
</protein>
<feature type="chain" id="PRO_5016340077" evidence="2">
    <location>
        <begin position="26"/>
        <end position="223"/>
    </location>
</feature>
<evidence type="ECO:0000256" key="2">
    <source>
        <dbReference type="SAM" id="SignalP"/>
    </source>
</evidence>
<dbReference type="AlphaFoldDB" id="A0A316VM97"/>
<dbReference type="GeneID" id="37022003"/>
<feature type="signal peptide" evidence="2">
    <location>
        <begin position="1"/>
        <end position="25"/>
    </location>
</feature>
<sequence length="223" mass="26283">MSMLTRNSLFSFTVIILLDLISVHCFPTGEIHSSNNEKEGSWSDLSDILEMNHFDPSWQDEVQSGKQQVTDTQAMNASLQANEENKSKPRKRKSRSTPEAREKQRIYSQKFKDSLKTNPLKRVKFNEMRMVQERKREANKMSKMTDNEREIYLLHKKQTRSHYRISSKEKYGGFSSLKMKRLHDIRIKKGEGTATEDDLKYLQDHNLAKRKNYAAHKQRQQKD</sequence>
<evidence type="ECO:0000313" key="4">
    <source>
        <dbReference type="Proteomes" id="UP000245771"/>
    </source>
</evidence>
<proteinExistence type="predicted"/>
<evidence type="ECO:0000313" key="3">
    <source>
        <dbReference type="EMBL" id="PWN36695.1"/>
    </source>
</evidence>
<dbReference type="InParanoid" id="A0A316VM97"/>
<feature type="region of interest" description="Disordered" evidence="1">
    <location>
        <begin position="78"/>
        <end position="103"/>
    </location>
</feature>
<name>A0A316VM97_9BASI</name>
<gene>
    <name evidence="3" type="ORF">FA14DRAFT_169653</name>
</gene>
<organism evidence="3 4">
    <name type="scientific">Meira miltonrushii</name>
    <dbReference type="NCBI Taxonomy" id="1280837"/>
    <lineage>
        <taxon>Eukaryota</taxon>
        <taxon>Fungi</taxon>
        <taxon>Dikarya</taxon>
        <taxon>Basidiomycota</taxon>
        <taxon>Ustilaginomycotina</taxon>
        <taxon>Exobasidiomycetes</taxon>
        <taxon>Exobasidiales</taxon>
        <taxon>Brachybasidiaceae</taxon>
        <taxon>Meira</taxon>
    </lineage>
</organism>
<dbReference type="EMBL" id="KZ819602">
    <property type="protein sequence ID" value="PWN36695.1"/>
    <property type="molecule type" value="Genomic_DNA"/>
</dbReference>
<keyword evidence="2" id="KW-0732">Signal</keyword>
<evidence type="ECO:0000256" key="1">
    <source>
        <dbReference type="SAM" id="MobiDB-lite"/>
    </source>
</evidence>